<name>A0A1X0IIQ5_MYCRH</name>
<dbReference type="Pfam" id="PF13589">
    <property type="entry name" value="HATPase_c_3"/>
    <property type="match status" value="1"/>
</dbReference>
<sequence>MTRIQVQAGTTLLRGFIRTPATGLCELVWNAFDEDAHNVSVTVEYNSLDSIDQIVVADDGNGMTLETAKREFAKVGDSWKITPGTKSQGGRPVHGRHGRGRYSAFAIGGSVEWYSIAKGIDEKTLQLTVAEGRVEDIDFFDIEDQTKFLASEETGTRVSLTRITPEAQKAFDRREQLVARLTSEFALHLDRFPDFKLIFCGSPIDPKSVIEDKSELPLELPGNIPGVASIIVIEWNLPSVERRLYLCDSQGSVKDELKAGVKSPGTQFTAYVKWDGFSENNLILESEGEGYDEDPEDESESPAQIVVAAARKKLREHLGELTRRKEAATVQRWIDEGIYPYKDDDSPKTPVERATREAFQVVAMAASKTVDESKSQRTKALALGLLKETFESDPESLFPLLKKVTNLPAARINELKKILERTSLTQLIQAGHRIGNRVDFLNGISEILFERQSRQRLLERRQLHRILAHETWIFGEEWSLTGDDERLSAVLKKFLKHLGGPEEVELTDGDIGEILREDGSIAIPDLVLGRKVRVSEDRYEYLVVELKRPKHKLNDEDVLQLRSYAVAITKDERFAQPNVSWNFILVGNDTTDSVEDLRSQTNLPFGMVQQSQKYSVWVKKWPEIIGGAEHRMKFVQDSLQYESNKDKGLDYLRTAYASYLPDLEDPEEGDEIPEG</sequence>
<evidence type="ECO:0008006" key="3">
    <source>
        <dbReference type="Google" id="ProtNLM"/>
    </source>
</evidence>
<keyword evidence="2" id="KW-1185">Reference proteome</keyword>
<dbReference type="EMBL" id="MVIH01000026">
    <property type="protein sequence ID" value="ORB47576.1"/>
    <property type="molecule type" value="Genomic_DNA"/>
</dbReference>
<dbReference type="OrthoDB" id="8765545at2"/>
<protein>
    <recommendedName>
        <fullName evidence="3">Histidine kinase</fullName>
    </recommendedName>
</protein>
<dbReference type="SUPFAM" id="SSF55874">
    <property type="entry name" value="ATPase domain of HSP90 chaperone/DNA topoisomerase II/histidine kinase"/>
    <property type="match status" value="1"/>
</dbReference>
<gene>
    <name evidence="1" type="ORF">BST42_27395</name>
</gene>
<evidence type="ECO:0000313" key="1">
    <source>
        <dbReference type="EMBL" id="ORB47576.1"/>
    </source>
</evidence>
<reference evidence="1 2" key="1">
    <citation type="submission" date="2016-12" db="EMBL/GenBank/DDBJ databases">
        <title>The new phylogeny of genus Mycobacterium.</title>
        <authorList>
            <person name="Tortoli E."/>
            <person name="Trovato A."/>
            <person name="Cirillo D.M."/>
        </authorList>
    </citation>
    <scope>NUCLEOTIDE SEQUENCE [LARGE SCALE GENOMIC DNA]</scope>
    <source>
        <strain evidence="1 2">DSM 44223</strain>
    </source>
</reference>
<dbReference type="AlphaFoldDB" id="A0A1X0IIQ5"/>
<proteinExistence type="predicted"/>
<comment type="caution">
    <text evidence="1">The sequence shown here is derived from an EMBL/GenBank/DDBJ whole genome shotgun (WGS) entry which is preliminary data.</text>
</comment>
<dbReference type="Gene3D" id="3.30.565.10">
    <property type="entry name" value="Histidine kinase-like ATPase, C-terminal domain"/>
    <property type="match status" value="1"/>
</dbReference>
<dbReference type="InterPro" id="IPR036890">
    <property type="entry name" value="HATPase_C_sf"/>
</dbReference>
<accession>A0A1X0IIQ5</accession>
<organism evidence="1 2">
    <name type="scientific">Mycolicibacterium rhodesiae</name>
    <name type="common">Mycobacterium rhodesiae</name>
    <dbReference type="NCBI Taxonomy" id="36814"/>
    <lineage>
        <taxon>Bacteria</taxon>
        <taxon>Bacillati</taxon>
        <taxon>Actinomycetota</taxon>
        <taxon>Actinomycetes</taxon>
        <taxon>Mycobacteriales</taxon>
        <taxon>Mycobacteriaceae</taxon>
        <taxon>Mycolicibacterium</taxon>
    </lineage>
</organism>
<evidence type="ECO:0000313" key="2">
    <source>
        <dbReference type="Proteomes" id="UP000192534"/>
    </source>
</evidence>
<dbReference type="RefSeq" id="WP_083122856.1">
    <property type="nucleotide sequence ID" value="NZ_JACKUO010000027.1"/>
</dbReference>
<dbReference type="Proteomes" id="UP000192534">
    <property type="component" value="Unassembled WGS sequence"/>
</dbReference>